<dbReference type="RefSeq" id="WP_135631141.1">
    <property type="nucleotide sequence ID" value="NZ_JAMQPS010000012.1"/>
</dbReference>
<gene>
    <name evidence="1" type="ORF">ND810_18765</name>
</gene>
<evidence type="ECO:0000313" key="1">
    <source>
        <dbReference type="EMBL" id="MCW7517217.1"/>
    </source>
</evidence>
<dbReference type="AlphaFoldDB" id="A0AAW5VEA5"/>
<reference evidence="1" key="1">
    <citation type="submission" date="2022-06" db="EMBL/GenBank/DDBJ databases">
        <title>Leptospira isolates from biofilms formed at urban environments.</title>
        <authorList>
            <person name="Ribeiro P.S."/>
            <person name="Sousa T."/>
            <person name="Carvalho N."/>
            <person name="Aburjaile F."/>
            <person name="Neves F."/>
            <person name="Oliveira D."/>
            <person name="Blanco L."/>
            <person name="Lima J."/>
            <person name="Costa F."/>
            <person name="Brenig B."/>
            <person name="Soares S."/>
            <person name="Ramos R."/>
            <person name="Goes-Neto A."/>
            <person name="Matiuzzi M."/>
            <person name="Azevedo V."/>
            <person name="Ristow P."/>
        </authorList>
    </citation>
    <scope>NUCLEOTIDE SEQUENCE</scope>
    <source>
        <strain evidence="1">VSF7</strain>
    </source>
</reference>
<comment type="caution">
    <text evidence="1">The sequence shown here is derived from an EMBL/GenBank/DDBJ whole genome shotgun (WGS) entry which is preliminary data.</text>
</comment>
<protein>
    <recommendedName>
        <fullName evidence="3">Restriction endonuclease</fullName>
    </recommendedName>
</protein>
<evidence type="ECO:0008006" key="3">
    <source>
        <dbReference type="Google" id="ProtNLM"/>
    </source>
</evidence>
<dbReference type="EMBL" id="JAMQQD010000013">
    <property type="protein sequence ID" value="MCW7517217.1"/>
    <property type="molecule type" value="Genomic_DNA"/>
</dbReference>
<organism evidence="1 2">
    <name type="scientific">Leptospira levettii</name>
    <dbReference type="NCBI Taxonomy" id="2023178"/>
    <lineage>
        <taxon>Bacteria</taxon>
        <taxon>Pseudomonadati</taxon>
        <taxon>Spirochaetota</taxon>
        <taxon>Spirochaetia</taxon>
        <taxon>Leptospirales</taxon>
        <taxon>Leptospiraceae</taxon>
        <taxon>Leptospira</taxon>
    </lineage>
</organism>
<dbReference type="Proteomes" id="UP001209694">
    <property type="component" value="Unassembled WGS sequence"/>
</dbReference>
<evidence type="ECO:0000313" key="2">
    <source>
        <dbReference type="Proteomes" id="UP001209694"/>
    </source>
</evidence>
<accession>A0AAW5VEA5</accession>
<name>A0AAW5VEA5_9LEPT</name>
<sequence>MDIILNFYHATLELFDKLIETKNIWFPDKTRKQLWRGHRFEKYIVDLFAPSENEFTLVDWTSDIDFLEFNVIVERNLNPDLLIKHNKSNKIFAIECKFRSWITIENGREGVEWARKDQIDRYLKFGKDNSLQVFIALGIGDYPSFPRELYLIPIENALYPNLYLSAIKNFKRNEKEKIKFINGLIK</sequence>
<proteinExistence type="predicted"/>